<gene>
    <name evidence="1" type="ORF">DBRI00130_LOCUS41911</name>
</gene>
<reference evidence="1" key="1">
    <citation type="submission" date="2021-01" db="EMBL/GenBank/DDBJ databases">
        <authorList>
            <person name="Corre E."/>
            <person name="Pelletier E."/>
            <person name="Niang G."/>
            <person name="Scheremetjew M."/>
            <person name="Finn R."/>
            <person name="Kale V."/>
            <person name="Holt S."/>
            <person name="Cochrane G."/>
            <person name="Meng A."/>
            <person name="Brown T."/>
            <person name="Cohen L."/>
        </authorList>
    </citation>
    <scope>NUCLEOTIDE SEQUENCE</scope>
    <source>
        <strain evidence="1">GSO104</strain>
    </source>
</reference>
<evidence type="ECO:0000313" key="1">
    <source>
        <dbReference type="EMBL" id="CAE4663294.1"/>
    </source>
</evidence>
<sequence length="102" mass="11364">MKQNHTSRICREVIHAHDQQRNPLEAVAEILCCISGIGEDSCSNDNTTSTSPVDKGSHEFFVSPLRPCAKPGHDNLLLIGRKSFSDLTIIRHTSLPPLHHER</sequence>
<organism evidence="1">
    <name type="scientific">Ditylum brightwellii</name>
    <dbReference type="NCBI Taxonomy" id="49249"/>
    <lineage>
        <taxon>Eukaryota</taxon>
        <taxon>Sar</taxon>
        <taxon>Stramenopiles</taxon>
        <taxon>Ochrophyta</taxon>
        <taxon>Bacillariophyta</taxon>
        <taxon>Mediophyceae</taxon>
        <taxon>Lithodesmiophycidae</taxon>
        <taxon>Lithodesmiales</taxon>
        <taxon>Lithodesmiaceae</taxon>
        <taxon>Ditylum</taxon>
    </lineage>
</organism>
<protein>
    <submittedName>
        <fullName evidence="1">Uncharacterized protein</fullName>
    </submittedName>
</protein>
<accession>A0A7S4T5Y6</accession>
<proteinExistence type="predicted"/>
<dbReference type="EMBL" id="HBNS01058270">
    <property type="protein sequence ID" value="CAE4663294.1"/>
    <property type="molecule type" value="Transcribed_RNA"/>
</dbReference>
<dbReference type="AlphaFoldDB" id="A0A7S4T5Y6"/>
<name>A0A7S4T5Y6_9STRA</name>